<feature type="compositionally biased region" description="Basic and acidic residues" evidence="1">
    <location>
        <begin position="73"/>
        <end position="88"/>
    </location>
</feature>
<dbReference type="RefSeq" id="WP_064482436.1">
    <property type="nucleotide sequence ID" value="NZ_CP015641.1"/>
</dbReference>
<reference evidence="3 4" key="1">
    <citation type="submission" date="2016-05" db="EMBL/GenBank/DDBJ databases">
        <title>Genome sequence of Pseudomonas stutzeri 273 and identification of the exopolysaccharide biosynthesis locus.</title>
        <authorList>
            <person name="Wu S."/>
            <person name="Sun C."/>
        </authorList>
    </citation>
    <scope>NUCLEOTIDE SEQUENCE [LARGE SCALE GENOMIC DNA]</scope>
    <source>
        <strain evidence="3 4">273</strain>
    </source>
</reference>
<keyword evidence="2" id="KW-0732">Signal</keyword>
<evidence type="ECO:0008006" key="5">
    <source>
        <dbReference type="Google" id="ProtNLM"/>
    </source>
</evidence>
<name>A0A172WVS7_STUST</name>
<evidence type="ECO:0000313" key="3">
    <source>
        <dbReference type="EMBL" id="ANF27415.1"/>
    </source>
</evidence>
<dbReference type="AlphaFoldDB" id="A0A172WVS7"/>
<evidence type="ECO:0000256" key="1">
    <source>
        <dbReference type="SAM" id="MobiDB-lite"/>
    </source>
</evidence>
<dbReference type="Proteomes" id="UP000077787">
    <property type="component" value="Chromosome"/>
</dbReference>
<dbReference type="OrthoDB" id="6894224at2"/>
<evidence type="ECO:0000313" key="4">
    <source>
        <dbReference type="Proteomes" id="UP000077787"/>
    </source>
</evidence>
<feature type="chain" id="PRO_5008002986" description="Secreted protein" evidence="2">
    <location>
        <begin position="25"/>
        <end position="106"/>
    </location>
</feature>
<proteinExistence type="predicted"/>
<accession>A0A172WVS7</accession>
<protein>
    <recommendedName>
        <fullName evidence="5">Secreted protein</fullName>
    </recommendedName>
</protein>
<feature type="signal peptide" evidence="2">
    <location>
        <begin position="1"/>
        <end position="24"/>
    </location>
</feature>
<gene>
    <name evidence="3" type="ORF">PS273GM_20910</name>
</gene>
<feature type="region of interest" description="Disordered" evidence="1">
    <location>
        <begin position="22"/>
        <end position="106"/>
    </location>
</feature>
<dbReference type="EMBL" id="CP015641">
    <property type="protein sequence ID" value="ANF27415.1"/>
    <property type="molecule type" value="Genomic_DNA"/>
</dbReference>
<organism evidence="3 4">
    <name type="scientific">Stutzerimonas stutzeri</name>
    <name type="common">Pseudomonas stutzeri</name>
    <dbReference type="NCBI Taxonomy" id="316"/>
    <lineage>
        <taxon>Bacteria</taxon>
        <taxon>Pseudomonadati</taxon>
        <taxon>Pseudomonadota</taxon>
        <taxon>Gammaproteobacteria</taxon>
        <taxon>Pseudomonadales</taxon>
        <taxon>Pseudomonadaceae</taxon>
        <taxon>Stutzerimonas</taxon>
    </lineage>
</organism>
<sequence>MNRSFFTSLAVTTLLAAAAQPALAQWPAGTPREDTGSRPSPMGVPTPMEKLETHRNEQGQIVTEDGRLVQGMPERDSVPNRNLHKTEQETVTEDESHYSATPGELE</sequence>
<evidence type="ECO:0000256" key="2">
    <source>
        <dbReference type="SAM" id="SignalP"/>
    </source>
</evidence>